<dbReference type="Proteomes" id="UP001295444">
    <property type="component" value="Chromosome 01"/>
</dbReference>
<evidence type="ECO:0000313" key="1">
    <source>
        <dbReference type="EMBL" id="CAH2224187.1"/>
    </source>
</evidence>
<evidence type="ECO:0000313" key="2">
    <source>
        <dbReference type="Proteomes" id="UP001295444"/>
    </source>
</evidence>
<protein>
    <recommendedName>
        <fullName evidence="3">Reverse transcriptase zinc-binding domain-containing protein</fullName>
    </recommendedName>
</protein>
<reference evidence="1" key="1">
    <citation type="submission" date="2022-03" db="EMBL/GenBank/DDBJ databases">
        <authorList>
            <person name="Alioto T."/>
            <person name="Alioto T."/>
            <person name="Gomez Garrido J."/>
        </authorList>
    </citation>
    <scope>NUCLEOTIDE SEQUENCE</scope>
</reference>
<proteinExistence type="predicted"/>
<sequence length="398" mass="46813">MGGVGLPDIWLYYQAIHVGRIIDWTYQNASKEWVTIEQAQIGDSLKAIPWLQTSVNDWTTLAHPTVTPTLQIWKKVRSYPDIAPTPSPKYPITNNPLFIAGKRGFQLKPLGDDQRKAHMTLDEVVREGGVTPITLLTEGKDPSLMQRFQYAQMRHFLTAQGLSHWTPRDRTKFELLCSGKKTPHKPTSLCYKLLQTQMCTQLPYFTRLWRDHLGKDLEVGDWKNIFQTIFHAHSSIPLQEINYKFISKWYTTPVDVHRFDSNSSPMCWRCNSDKGTFQHIWWTCEELSGFWKEVWTTANLITDTSIPYILEALLLLHFEIPHRKFKHSLVYFMLTAAKSSIVNHWKSAIPPSKKDWFQRIEHFHEMEELRWGSLDKYHRYKDIWQPWKELLRGRQADD</sequence>
<evidence type="ECO:0008006" key="3">
    <source>
        <dbReference type="Google" id="ProtNLM"/>
    </source>
</evidence>
<keyword evidence="2" id="KW-1185">Reference proteome</keyword>
<organism evidence="1 2">
    <name type="scientific">Pelobates cultripes</name>
    <name type="common">Western spadefoot toad</name>
    <dbReference type="NCBI Taxonomy" id="61616"/>
    <lineage>
        <taxon>Eukaryota</taxon>
        <taxon>Metazoa</taxon>
        <taxon>Chordata</taxon>
        <taxon>Craniata</taxon>
        <taxon>Vertebrata</taxon>
        <taxon>Euteleostomi</taxon>
        <taxon>Amphibia</taxon>
        <taxon>Batrachia</taxon>
        <taxon>Anura</taxon>
        <taxon>Pelobatoidea</taxon>
        <taxon>Pelobatidae</taxon>
        <taxon>Pelobates</taxon>
    </lineage>
</organism>
<accession>A0AAD1R5S1</accession>
<dbReference type="AlphaFoldDB" id="A0AAD1R5S1"/>
<gene>
    <name evidence="1" type="ORF">PECUL_23A009919</name>
</gene>
<name>A0AAD1R5S1_PELCU</name>
<dbReference type="EMBL" id="OW240912">
    <property type="protein sequence ID" value="CAH2224187.1"/>
    <property type="molecule type" value="Genomic_DNA"/>
</dbReference>